<dbReference type="InterPro" id="IPR050102">
    <property type="entry name" value="tRNA_sulfurtransferase_ThiI"/>
</dbReference>
<reference evidence="3 5" key="2">
    <citation type="journal article" date="2019" name="Nat. Microbiol.">
        <title>Wide diversity of methane and short-chain alkane metabolisms in uncultured archaea.</title>
        <authorList>
            <person name="Borrel G."/>
            <person name="Adam P.S."/>
            <person name="McKay L.J."/>
            <person name="Chen L.X."/>
            <person name="Sierra-Garcia I.N."/>
            <person name="Sieber C.M."/>
            <person name="Letourneur Q."/>
            <person name="Ghozlane A."/>
            <person name="Andersen G.L."/>
            <person name="Li W.J."/>
            <person name="Hallam S.J."/>
            <person name="Muyzer G."/>
            <person name="de Oliveira V.M."/>
            <person name="Inskeep W.P."/>
            <person name="Banfield J.F."/>
            <person name="Gribaldo S."/>
        </authorList>
    </citation>
    <scope>NUCLEOTIDE SEQUENCE [LARGE SCALE GENOMIC DNA]</scope>
    <source>
        <strain evidence="3">Verst-YHS</strain>
    </source>
</reference>
<comment type="caution">
    <text evidence="4">The sequence shown here is derived from an EMBL/GenBank/DDBJ whole genome shotgun (WGS) entry which is preliminary data.</text>
</comment>
<dbReference type="InterPro" id="IPR049962">
    <property type="entry name" value="THUMP_ThiI"/>
</dbReference>
<dbReference type="Gene3D" id="3.30.2130.30">
    <property type="match status" value="1"/>
</dbReference>
<evidence type="ECO:0000313" key="6">
    <source>
        <dbReference type="Proteomes" id="UP000317265"/>
    </source>
</evidence>
<dbReference type="PANTHER" id="PTHR43209">
    <property type="entry name" value="TRNA SULFURTRANSFERASE"/>
    <property type="match status" value="1"/>
</dbReference>
<dbReference type="GO" id="GO:0005829">
    <property type="term" value="C:cytosol"/>
    <property type="evidence" value="ECO:0007669"/>
    <property type="project" value="TreeGrafter"/>
</dbReference>
<dbReference type="CDD" id="cd11716">
    <property type="entry name" value="THUMP_ThiI"/>
    <property type="match status" value="1"/>
</dbReference>
<protein>
    <recommendedName>
        <fullName evidence="2">THUMP domain-containing protein</fullName>
    </recommendedName>
</protein>
<evidence type="ECO:0000259" key="2">
    <source>
        <dbReference type="PROSITE" id="PS51165"/>
    </source>
</evidence>
<dbReference type="SUPFAM" id="SSF143437">
    <property type="entry name" value="THUMP domain-like"/>
    <property type="match status" value="1"/>
</dbReference>
<name>A0A523BI48_9CREN</name>
<dbReference type="PROSITE" id="PS51165">
    <property type="entry name" value="THUMP"/>
    <property type="match status" value="1"/>
</dbReference>
<dbReference type="SMART" id="SM00981">
    <property type="entry name" value="THUMP"/>
    <property type="match status" value="1"/>
</dbReference>
<feature type="domain" description="THUMP" evidence="2">
    <location>
        <begin position="61"/>
        <end position="164"/>
    </location>
</feature>
<reference evidence="4 6" key="1">
    <citation type="journal article" date="2019" name="Nat. Microbiol.">
        <title>Expanding anaerobic alkane metabolism in the domain of Archaea.</title>
        <authorList>
            <person name="Wang Y."/>
            <person name="Wegener G."/>
            <person name="Hou J."/>
            <person name="Wang F."/>
            <person name="Xiao X."/>
        </authorList>
    </citation>
    <scope>NUCLEOTIDE SEQUENCE [LARGE SCALE GENOMIC DNA]</scope>
    <source>
        <strain evidence="4">WYZ-LMO11</strain>
    </source>
</reference>
<dbReference type="GO" id="GO:0052837">
    <property type="term" value="P:thiazole biosynthetic process"/>
    <property type="evidence" value="ECO:0007669"/>
    <property type="project" value="TreeGrafter"/>
</dbReference>
<dbReference type="PANTHER" id="PTHR43209:SF1">
    <property type="entry name" value="TRNA SULFURTRANSFERASE"/>
    <property type="match status" value="1"/>
</dbReference>
<sequence>MKKAVLIRMGGEIGIKSSFVRRYYESLVEKHIIELLKANEIKIDNLLKAPGRLYIFTEENERAALLSSRIFGVSSTSPCFVSSSDKNEIIEIGIDLAIKNFKKGNFAIRCDRSGIHPYKSKDIEIELGREILKRMNNLTVNLDNPDQVLYIEIRDENAYFYFNFIKGPDGFPIGTQEPLIGIINEKKSSVISSWCIMRRGVPIKALVIEINGEIPYEVKNNLKKLSEWMRKLEVIVIPIKEINNKRTIEILSAINLIEREKVEGVISNIKNIEIFKKFSKKPPLFLPLLGLDNEIIDEWSRFIGLGPYEEENDIIDLIEINIKDIISKAYKIII</sequence>
<evidence type="ECO:0000256" key="1">
    <source>
        <dbReference type="PROSITE-ProRule" id="PRU00529"/>
    </source>
</evidence>
<dbReference type="AlphaFoldDB" id="A0A523BI48"/>
<dbReference type="EMBL" id="RXIH01000032">
    <property type="protein sequence ID" value="RZN55969.1"/>
    <property type="molecule type" value="Genomic_DNA"/>
</dbReference>
<evidence type="ECO:0000313" key="4">
    <source>
        <dbReference type="EMBL" id="TDA40512.1"/>
    </source>
</evidence>
<gene>
    <name evidence="4" type="ORF">DSO09_00105</name>
    <name evidence="3" type="ORF">EF809_03795</name>
</gene>
<dbReference type="Gene3D" id="3.40.50.620">
    <property type="entry name" value="HUPs"/>
    <property type="match status" value="1"/>
</dbReference>
<dbReference type="InterPro" id="IPR004114">
    <property type="entry name" value="THUMP_dom"/>
</dbReference>
<organism evidence="4 6">
    <name type="scientific">Thermoproteota archaeon</name>
    <dbReference type="NCBI Taxonomy" id="2056631"/>
    <lineage>
        <taxon>Archaea</taxon>
        <taxon>Thermoproteota</taxon>
    </lineage>
</organism>
<dbReference type="Proteomes" id="UP000316080">
    <property type="component" value="Unassembled WGS sequence"/>
</dbReference>
<evidence type="ECO:0000313" key="5">
    <source>
        <dbReference type="Proteomes" id="UP000316080"/>
    </source>
</evidence>
<dbReference type="Pfam" id="PF02926">
    <property type="entry name" value="THUMP"/>
    <property type="match status" value="1"/>
</dbReference>
<dbReference type="GO" id="GO:0002937">
    <property type="term" value="P:tRNA 4-thiouridine biosynthesis"/>
    <property type="evidence" value="ECO:0007669"/>
    <property type="project" value="TreeGrafter"/>
</dbReference>
<dbReference type="EMBL" id="QNVI01000002">
    <property type="protein sequence ID" value="TDA40512.1"/>
    <property type="molecule type" value="Genomic_DNA"/>
</dbReference>
<evidence type="ECO:0000313" key="3">
    <source>
        <dbReference type="EMBL" id="RZN55969.1"/>
    </source>
</evidence>
<proteinExistence type="predicted"/>
<dbReference type="InterPro" id="IPR014729">
    <property type="entry name" value="Rossmann-like_a/b/a_fold"/>
</dbReference>
<dbReference type="Proteomes" id="UP000317265">
    <property type="component" value="Unassembled WGS sequence"/>
</dbReference>
<keyword evidence="1" id="KW-0694">RNA-binding</keyword>
<accession>A0A523BI48</accession>
<dbReference type="GO" id="GO:0003723">
    <property type="term" value="F:RNA binding"/>
    <property type="evidence" value="ECO:0007669"/>
    <property type="project" value="UniProtKB-UniRule"/>
</dbReference>